<feature type="transmembrane region" description="Helical" evidence="3">
    <location>
        <begin position="242"/>
        <end position="269"/>
    </location>
</feature>
<reference evidence="4 5" key="2">
    <citation type="journal article" date="2016" name="ISME J.">
        <title>Physiological and genomic characterization of two novel marine thaumarchaeal strains indicates niche differentiation.</title>
        <authorList>
            <person name="Bayer B."/>
            <person name="Vojvoda J."/>
            <person name="Offre P."/>
            <person name="Alves R.J."/>
            <person name="Elisabeth N.H."/>
            <person name="Garcia J.A."/>
            <person name="Volland J.M."/>
            <person name="Srivastava A."/>
            <person name="Schleper C."/>
            <person name="Herndl G.J."/>
        </authorList>
    </citation>
    <scope>NUCLEOTIDE SEQUENCE [LARGE SCALE GENOMIC DNA]</scope>
    <source>
        <strain evidence="4 5">NF5</strain>
    </source>
</reference>
<proteinExistence type="predicted"/>
<accession>A0A0D5BZ10</accession>
<evidence type="ECO:0000256" key="2">
    <source>
        <dbReference type="SAM" id="MobiDB-lite"/>
    </source>
</evidence>
<feature type="region of interest" description="Disordered" evidence="2">
    <location>
        <begin position="2438"/>
        <end position="2457"/>
    </location>
</feature>
<keyword evidence="5" id="KW-1185">Reference proteome</keyword>
<dbReference type="KEGG" id="nin:NADRNF5_0001"/>
<dbReference type="EMBL" id="CP011070">
    <property type="protein sequence ID" value="AJW69701.1"/>
    <property type="molecule type" value="Genomic_DNA"/>
</dbReference>
<keyword evidence="3" id="KW-0812">Transmembrane</keyword>
<evidence type="ECO:0000256" key="1">
    <source>
        <dbReference type="SAM" id="Coils"/>
    </source>
</evidence>
<evidence type="ECO:0000313" key="4">
    <source>
        <dbReference type="EMBL" id="AJW69701.1"/>
    </source>
</evidence>
<keyword evidence="1" id="KW-0175">Coiled coil</keyword>
<sequence length="3329" mass="361868">MFLILVLSTLSSGTDYVFSYSVPENFDSVPENFDSVPENFDSVPENFDSVPENFDSVPKYFSINLTEKMGIAETKKQSDKSKIHSITLKESINVTNNPSKNEIILIKYDSDRKLMMERIFDRQSKFEKNNSKLLQTVSLSTLLYHEQNFIDNNLIFSIYDSSIDEIFLSVNNFIPNIFDSEKIISNLSNIDKIFNQNNIEILNDQIFDVENPILLILLIPFAGFVLIRYDNEQTKFYQIKQFFTLAFIVILLSSAVITPMSISSSYWGYAFGQIDNSTETILELETTETIPQNNMTNISEYPENLSEIDLSKIILSELNSMQFNNEISISDVLSVTLSRFSDNTTPDSHVSDSIMAISDVLSVTLSRFSDNTTPDSHVSDSIMAISDVLSVTLSRFSDNTTPDSHVSDSIMAISDVLSTTLTKSTGETIFSSTSDSIMAISDVLSVTLSRFSDNTTPDSHVSESTISFSDSLTTIFTPGFSLDDAKLSLEFDSLENGTASDNAKISKENSLLLDGDQDFIHLSENSTNNLQSFFISAWIKPDYSEGSPEFTVVSKENSFVLSVNNQISNNIAKFSIFDGIKWTQVESISEIPQEWTYLTAAFSNNSISIYVNGEFEAKNHVAGVPTISLDGKLESVDVESISSENDIVIGAYISTKNNLGTPNSMFSGMIDDVGLFDFVLSETQIIQLYSEGLPTHGPSQEKSIDEILREIELESGLYIQNSSNIQAQLSFSDALSFTISEAQISSQAQNSSNIQAQLSFSDALSFTISEAQISSQAQNSTSTSITVPEINPHITSLKDTYTVAENAEFTFEFYDESDAMIMEFENLDELIDSSESEIDSSLNESDSLLDDFFGLSELIPEADAAKDDGSSIKAKIKQLKKQISQIKQKDNISQDELNTIKNKIKLLVEQLKDEVKESNKEKKIKKLNKLITKIEKIITKNEKQKDNWINNKETIIAEIYDAHNNKVELDITFEKQREGKFNIKIDPQNAKPGIYKIKTILNIDGKQFISENEFAWGLVSVNTIKSIYKPNDLAEFIIVVLNSTGNPVCDSNISMIVTDPNLFSTHLSTENEIIQSPDCGLYDANYIPTSVGNYTLNISAETETGIAKFSTYFVVQENFDYDIIRHTESKIDPFNYRNAFDVEIEITSFVGDHPLTIREYVPAEFEVIETDGIIKLVGNKKEISWTISQEDNRVEIGYAYSVPLITPELYPLGKMEIDQQGIPTFTEARNWFVAVDPQIAIESAISLLRDHHNKSQQRSVAINSTHVYEFFIDDNADIAFKYSKNNGVTWQTKTVIQSGTFQGVAAWYEPWTPGLTSKIVHLASYGTVADKIWYFQFNPTNNTASGQIDTVSNENGCTSSCLGRLASSNDITITVATDETVYAGTIDNTSPKSTMSSIRECSGSCTNTSSWTSAGSHPWGSTEDGEYALILLPLTSGDIMLVNQADNTHELRYKILTGSSWSGSWTNIDTGVVDSTTYENTIAGAVRPDNTLFVSAVVSPASTSSSVRAYSYNSTWYTLQEPATNADNDLIMDTSLAIDNVTNNVYVGYIEGSGATNKNVYYKISTTNGDTWGTEEQASTATGNYQALSMTLSHNKRIFTTWFEESATTPKIWSALIFARAIIQEILSITDQLTTQKLFVRNLSETLSISDLIIPSLIQTASLSETLSISDIVDGQITSYTVVLSDTLSISDSLNTDSSFLQILSETLNSSDNIDAEKRTPGDDPDARPLTVRKLTGTVTTTTDVTISPPLVDFDKAIALCSFRHSVTNDHSESFKGWELESNSVLKIHATTHSGVSPADYVCYITEFGSASTVDSKTSIYINPNSETATTISNSIGQTVDLGETMEWFQGHTHDANESSVGDEELERVRLTSSTNWEWNVRTDPGSGDTTAYLGVFDWNNLDVFSQRGQTQISSGSTAKTLDAGIDFTGIDRTRSLLFVSFNKDEVNPNYLPHTTFIRATITESGNLVFTRNTSDSNAIDINWTLIQLPVGFATIRHGNHTQSAGVVSNTFALDNPVLNMTKAFAIGTVCAPFGCGTGTTSNSTAGAIDEIQATLEVIDPTTVRVIRGNGASDFEITYQVIDWLNKKGTISESLSFSDSLTTQVVLSRTMSDSLTISDTIATTTSIIATLDDSLAISDTIATTANLSVTLDDSLTISDTIATTASIIATLDDSLTISDTIATTASIIATLDDSLAISDTIATTASIIATLDDSLAISDTIATTASIIATLSDSLALTDTIATTSAISATLSDSLALTDVITTTSAISATLSDSLALTDTVSSNNVFSATLSDSLALTDVVSATTAISATLSDSLALTDTIATTSAISATLSDSLALTDTIATTSAISATLSDSLALTDTIFATKSVVTTLSDILSLTDIVATASTFTRNLSETLSTSDNFGTFKGSLKIRSVDGGTLIPGATFTISPSPTNGTDTYTITDGWVSPPDPVTDSNSTSGEIRILNVPFGDYEIVMTEIPAGYDVKVNQTTVSLCCDEANPLKIFSLRSNTVDLSQAGERIGVSPPSLNQTSLNKMTGFSASVVKGTTETSITKSNDLPPQVTAGVNNAAAKTNAVSLQKNIKYVNDWSVGTKGSIVQEGLKLPKYYLPSNKSLTTVIPAVVSQESTTHQMISTPPFNKVTPGQQMILPVESTLIPSFGGVSKLDITSKDTSSTTGDKDWIVIEVDNDHISSVTLADSSIDRDLELEISVDYRYEEDTVGFNWGTSSNFASDPIMTVLVPKPTSTDIITLANGCRDLQVHTLVGGVWTSGIDTILSNIPSTTKTDFCEVEIESDHYSNKAISSKRSSSPGAGTGGLGSSSTGGGGGNTGAGASASGASVGFGGILSTPLAINEVSYDKCNENMARILVSSDADVPPSVKLATSKSGVVYASLAEVQPYEDLNKLTSIDRYLYEVPISSDESFLMIVVTEEKGTSKNVVQASVRLLSCEGTTVIVELPEDTVPEITGQTRIFDTKIQIANGTKYDAKSESEFLYIDNQELKVSSIIESNIPLERVELRSLVMGQPDSQYIAINMNVEKLQMLNSTYLVSGTIPSFAMAEPGMTYWLHITDENDNISESAHYSIGVKPTTVGDISIEMDIPNIIPSGSLVKPELYIFNDDTPSYGIASLVVDGKVVAKKSQLFGIGQTQVIFNWKAPISDDDSILELQGRVDLYDHSTITISAQVSTHPRTVTISAYDTISLDVIEKDGQVLADPALIYASNADSDLRFRVTDPLGQCIIGGTEECLINESTKGKRGGLESIPYGDQILRVRYSGADNALERFSITSIDPITGKWSVSVETEDGLLQQAHATDDAFVKVKYRYHSETITVKSE</sequence>
<feature type="compositionally biased region" description="Gly residues" evidence="2">
    <location>
        <begin position="2809"/>
        <end position="2827"/>
    </location>
</feature>
<evidence type="ECO:0000256" key="3">
    <source>
        <dbReference type="SAM" id="Phobius"/>
    </source>
</evidence>
<keyword evidence="3" id="KW-0472">Membrane</keyword>
<dbReference type="InterPro" id="IPR013320">
    <property type="entry name" value="ConA-like_dom_sf"/>
</dbReference>
<dbReference type="SUPFAM" id="SSF49899">
    <property type="entry name" value="Concanavalin A-like lectins/glucanases"/>
    <property type="match status" value="1"/>
</dbReference>
<dbReference type="Pfam" id="PF13385">
    <property type="entry name" value="Laminin_G_3"/>
    <property type="match status" value="1"/>
</dbReference>
<protein>
    <submittedName>
        <fullName evidence="4">BNR/Asp-box repeat protein (Modular protein)</fullName>
    </submittedName>
</protein>
<feature type="transmembrane region" description="Helical" evidence="3">
    <location>
        <begin position="213"/>
        <end position="230"/>
    </location>
</feature>
<name>A0A0D5BZ10_9ARCH</name>
<feature type="coiled-coil region" evidence="1">
    <location>
        <begin position="824"/>
        <end position="947"/>
    </location>
</feature>
<dbReference type="STRING" id="1580092.NADRNF5_0001"/>
<dbReference type="InterPro" id="IPR013783">
    <property type="entry name" value="Ig-like_fold"/>
</dbReference>
<organism evidence="4 5">
    <name type="scientific">Nitrosopumilus adriaticus</name>
    <dbReference type="NCBI Taxonomy" id="1580092"/>
    <lineage>
        <taxon>Archaea</taxon>
        <taxon>Nitrososphaerota</taxon>
        <taxon>Nitrososphaeria</taxon>
        <taxon>Nitrosopumilales</taxon>
        <taxon>Nitrosopumilaceae</taxon>
        <taxon>Nitrosopumilus</taxon>
    </lineage>
</organism>
<feature type="region of interest" description="Disordered" evidence="2">
    <location>
        <begin position="2796"/>
        <end position="2830"/>
    </location>
</feature>
<evidence type="ECO:0000313" key="5">
    <source>
        <dbReference type="Proteomes" id="UP000032408"/>
    </source>
</evidence>
<dbReference type="HOGENOM" id="CLU_225144_0_0_2"/>
<dbReference type="Gene3D" id="2.60.40.10">
    <property type="entry name" value="Immunoglobulins"/>
    <property type="match status" value="1"/>
</dbReference>
<dbReference type="Gene3D" id="2.60.120.200">
    <property type="match status" value="1"/>
</dbReference>
<keyword evidence="3" id="KW-1133">Transmembrane helix</keyword>
<gene>
    <name evidence="4" type="ORF">NADRNF5_0001</name>
</gene>
<feature type="compositionally biased region" description="Low complexity" evidence="2">
    <location>
        <begin position="2796"/>
        <end position="2808"/>
    </location>
</feature>
<dbReference type="Proteomes" id="UP000032408">
    <property type="component" value="Chromosome"/>
</dbReference>
<reference evidence="5" key="1">
    <citation type="submission" date="2015-03" db="EMBL/GenBank/DDBJ databases">
        <title>Characterization of two novel Thaumarchaeota isolated from the Northern Adriatic Sea.</title>
        <authorList>
            <person name="Bayer B."/>
            <person name="Vojvoda J."/>
            <person name="Offre P."/>
            <person name="Srivastava A."/>
            <person name="Elisabeth N."/>
            <person name="Garcia J.A.L."/>
            <person name="Schleper C."/>
            <person name="Herndl G.J."/>
        </authorList>
    </citation>
    <scope>NUCLEOTIDE SEQUENCE [LARGE SCALE GENOMIC DNA]</scope>
    <source>
        <strain evidence="5">NF5</strain>
    </source>
</reference>